<dbReference type="InterPro" id="IPR039426">
    <property type="entry name" value="TonB-dep_rcpt-like"/>
</dbReference>
<dbReference type="SUPFAM" id="SSF56935">
    <property type="entry name" value="Porins"/>
    <property type="match status" value="1"/>
</dbReference>
<evidence type="ECO:0000256" key="1">
    <source>
        <dbReference type="ARBA" id="ARBA00004571"/>
    </source>
</evidence>
<proteinExistence type="predicted"/>
<dbReference type="PANTHER" id="PTHR30069">
    <property type="entry name" value="TONB-DEPENDENT OUTER MEMBRANE RECEPTOR"/>
    <property type="match status" value="1"/>
</dbReference>
<organism evidence="9 10">
    <name type="scientific">Chitinophaga filiformis</name>
    <name type="common">Myxococcus filiformis</name>
    <name type="synonym">Flexibacter filiformis</name>
    <dbReference type="NCBI Taxonomy" id="104663"/>
    <lineage>
        <taxon>Bacteria</taxon>
        <taxon>Pseudomonadati</taxon>
        <taxon>Bacteroidota</taxon>
        <taxon>Chitinophagia</taxon>
        <taxon>Chitinophagales</taxon>
        <taxon>Chitinophagaceae</taxon>
        <taxon>Chitinophaga</taxon>
    </lineage>
</organism>
<name>A0ABY4IA00_CHIFI</name>
<gene>
    <name evidence="9" type="ORF">MYF79_17220</name>
</gene>
<dbReference type="PANTHER" id="PTHR30069:SF42">
    <property type="entry name" value="FERRIC AEROBACTIN RECEPTOR"/>
    <property type="match status" value="1"/>
</dbReference>
<evidence type="ECO:0000256" key="7">
    <source>
        <dbReference type="ARBA" id="ARBA00023237"/>
    </source>
</evidence>
<accession>A0ABY4IA00</accession>
<reference evidence="9 10" key="1">
    <citation type="submission" date="2022-04" db="EMBL/GenBank/DDBJ databases">
        <title>The arsenic-methylating capacity of Chitinophaga filiformis YT5 during chitin decomposition.</title>
        <authorList>
            <person name="Chen G."/>
            <person name="Liang Y."/>
        </authorList>
    </citation>
    <scope>NUCLEOTIDE SEQUENCE [LARGE SCALE GENOMIC DNA]</scope>
    <source>
        <strain evidence="9 10">YT5</strain>
    </source>
</reference>
<evidence type="ECO:0000313" key="10">
    <source>
        <dbReference type="Proteomes" id="UP000830198"/>
    </source>
</evidence>
<dbReference type="EMBL" id="CP095855">
    <property type="protein sequence ID" value="UPK72921.1"/>
    <property type="molecule type" value="Genomic_DNA"/>
</dbReference>
<sequence>MYNYFSSKQRTDYIARAGKYGVPDSATIGILGVRPGEPEGTPYNHNVNLHYSSQGLIGGTDLDVNMYLQDFYTLLSSSNFFEGNGQPGILDKKKGLRINLNSPFLISDIWNGNVIYGIDVLSDKTSTVLTDGRVSVPEMNMRNLAPYMQLKSVFQKNLIFKAGLRFENINIDVPTYTTLNTLNYSTGGYSGGGVVVKGGALNYNAFVFNAGLRFNKLSYFKPFVSFSQSFSIGDLGLVLRSAAENTLADITTEAVTANSYEAGFNSTFGKLNIEGAVYLSTSELGASYVYVNGKTQIARSPEKIHGFELAADYALLEHLVIGGSYSYTEGKRNVNDKKVYLGGDRINPPKSTAYVSWNILPDWLIRVQMLHAGNRKRFEPVNGKYSYGTGPINSFTTFNLFTSYHLDKKSSIQIGIENLLNKNYFTIPSQWMSDNLSYVKGNGIRLTVNYVYKF</sequence>
<evidence type="ECO:0000256" key="3">
    <source>
        <dbReference type="ARBA" id="ARBA00022452"/>
    </source>
</evidence>
<feature type="domain" description="TonB-dependent receptor-like beta-barrel" evidence="8">
    <location>
        <begin position="21"/>
        <end position="419"/>
    </location>
</feature>
<evidence type="ECO:0000256" key="4">
    <source>
        <dbReference type="ARBA" id="ARBA00022692"/>
    </source>
</evidence>
<dbReference type="Proteomes" id="UP000830198">
    <property type="component" value="Chromosome"/>
</dbReference>
<comment type="subcellular location">
    <subcellularLocation>
        <location evidence="1">Cell outer membrane</location>
        <topology evidence="1">Multi-pass membrane protein</topology>
    </subcellularLocation>
</comment>
<evidence type="ECO:0000256" key="2">
    <source>
        <dbReference type="ARBA" id="ARBA00022448"/>
    </source>
</evidence>
<keyword evidence="7" id="KW-0998">Cell outer membrane</keyword>
<dbReference type="InterPro" id="IPR036942">
    <property type="entry name" value="Beta-barrel_TonB_sf"/>
</dbReference>
<protein>
    <submittedName>
        <fullName evidence="9">TonB-dependent receptor</fullName>
    </submittedName>
</protein>
<keyword evidence="2" id="KW-0813">Transport</keyword>
<keyword evidence="6" id="KW-0472">Membrane</keyword>
<evidence type="ECO:0000259" key="8">
    <source>
        <dbReference type="Pfam" id="PF00593"/>
    </source>
</evidence>
<dbReference type="Gene3D" id="2.40.170.20">
    <property type="entry name" value="TonB-dependent receptor, beta-barrel domain"/>
    <property type="match status" value="1"/>
</dbReference>
<evidence type="ECO:0000313" key="9">
    <source>
        <dbReference type="EMBL" id="UPK72921.1"/>
    </source>
</evidence>
<evidence type="ECO:0000256" key="6">
    <source>
        <dbReference type="ARBA" id="ARBA00023136"/>
    </source>
</evidence>
<dbReference type="InterPro" id="IPR000531">
    <property type="entry name" value="Beta-barrel_TonB"/>
</dbReference>
<keyword evidence="10" id="KW-1185">Reference proteome</keyword>
<keyword evidence="5" id="KW-0798">TonB box</keyword>
<keyword evidence="4" id="KW-0812">Transmembrane</keyword>
<dbReference type="Pfam" id="PF00593">
    <property type="entry name" value="TonB_dep_Rec_b-barrel"/>
    <property type="match status" value="1"/>
</dbReference>
<keyword evidence="9" id="KW-0675">Receptor</keyword>
<keyword evidence="3" id="KW-1134">Transmembrane beta strand</keyword>
<evidence type="ECO:0000256" key="5">
    <source>
        <dbReference type="ARBA" id="ARBA00023077"/>
    </source>
</evidence>